<dbReference type="GO" id="GO:0017053">
    <property type="term" value="C:transcription repressor complex"/>
    <property type="evidence" value="ECO:0007669"/>
    <property type="project" value="InterPro"/>
</dbReference>
<feature type="compositionally biased region" description="Basic and acidic residues" evidence="4">
    <location>
        <begin position="391"/>
        <end position="405"/>
    </location>
</feature>
<feature type="compositionally biased region" description="Polar residues" evidence="4">
    <location>
        <begin position="579"/>
        <end position="602"/>
    </location>
</feature>
<dbReference type="GO" id="GO:0003677">
    <property type="term" value="F:DNA binding"/>
    <property type="evidence" value="ECO:0007669"/>
    <property type="project" value="TreeGrafter"/>
</dbReference>
<feature type="coiled-coil region" evidence="3">
    <location>
        <begin position="953"/>
        <end position="1010"/>
    </location>
</feature>
<dbReference type="PANTHER" id="PTHR21689">
    <property type="entry name" value="LIN-9"/>
    <property type="match status" value="1"/>
</dbReference>
<dbReference type="AlphaFoldDB" id="A0A5P1FBJ8"/>
<feature type="compositionally biased region" description="Polar residues" evidence="4">
    <location>
        <begin position="1143"/>
        <end position="1154"/>
    </location>
</feature>
<feature type="compositionally biased region" description="Basic residues" evidence="4">
    <location>
        <begin position="158"/>
        <end position="172"/>
    </location>
</feature>
<evidence type="ECO:0000256" key="2">
    <source>
        <dbReference type="ARBA" id="ARBA00023242"/>
    </source>
</evidence>
<dbReference type="GO" id="GO:0005654">
    <property type="term" value="C:nucleoplasm"/>
    <property type="evidence" value="ECO:0007669"/>
    <property type="project" value="TreeGrafter"/>
</dbReference>
<dbReference type="Gene3D" id="1.20.58.1880">
    <property type="match status" value="1"/>
</dbReference>
<feature type="region of interest" description="Disordered" evidence="4">
    <location>
        <begin position="267"/>
        <end position="326"/>
    </location>
</feature>
<dbReference type="SMART" id="SM00717">
    <property type="entry name" value="SANT"/>
    <property type="match status" value="1"/>
</dbReference>
<organism evidence="6 7">
    <name type="scientific">Asparagus officinalis</name>
    <name type="common">Garden asparagus</name>
    <dbReference type="NCBI Taxonomy" id="4686"/>
    <lineage>
        <taxon>Eukaryota</taxon>
        <taxon>Viridiplantae</taxon>
        <taxon>Streptophyta</taxon>
        <taxon>Embryophyta</taxon>
        <taxon>Tracheophyta</taxon>
        <taxon>Spermatophyta</taxon>
        <taxon>Magnoliopsida</taxon>
        <taxon>Liliopsida</taxon>
        <taxon>Asparagales</taxon>
        <taxon>Asparagaceae</taxon>
        <taxon>Asparagoideae</taxon>
        <taxon>Asparagus</taxon>
    </lineage>
</organism>
<name>A0A5P1FBJ8_ASPOF</name>
<keyword evidence="7" id="KW-1185">Reference proteome</keyword>
<evidence type="ECO:0000313" key="7">
    <source>
        <dbReference type="Proteomes" id="UP000243459"/>
    </source>
</evidence>
<feature type="region of interest" description="Disordered" evidence="4">
    <location>
        <begin position="350"/>
        <end position="419"/>
    </location>
</feature>
<dbReference type="Proteomes" id="UP000243459">
    <property type="component" value="Chromosome 3"/>
</dbReference>
<feature type="domain" description="Myb-like" evidence="5">
    <location>
        <begin position="75"/>
        <end position="114"/>
    </location>
</feature>
<dbReference type="InterPro" id="IPR010561">
    <property type="entry name" value="LIN-9/ALY1"/>
</dbReference>
<dbReference type="InterPro" id="IPR001005">
    <property type="entry name" value="SANT/Myb"/>
</dbReference>
<dbReference type="GO" id="GO:0006351">
    <property type="term" value="P:DNA-templated transcription"/>
    <property type="evidence" value="ECO:0007669"/>
    <property type="project" value="InterPro"/>
</dbReference>
<dbReference type="CDD" id="cd00167">
    <property type="entry name" value="SANT"/>
    <property type="match status" value="1"/>
</dbReference>
<dbReference type="SUPFAM" id="SSF46689">
    <property type="entry name" value="Homeodomain-like"/>
    <property type="match status" value="1"/>
</dbReference>
<evidence type="ECO:0000256" key="4">
    <source>
        <dbReference type="SAM" id="MobiDB-lite"/>
    </source>
</evidence>
<dbReference type="PROSITE" id="PS50090">
    <property type="entry name" value="MYB_LIKE"/>
    <property type="match status" value="1"/>
</dbReference>
<evidence type="ECO:0000256" key="1">
    <source>
        <dbReference type="ARBA" id="ARBA00004123"/>
    </source>
</evidence>
<feature type="region of interest" description="Disordered" evidence="4">
    <location>
        <begin position="1134"/>
        <end position="1154"/>
    </location>
</feature>
<accession>A0A5P1FBJ8</accession>
<comment type="subcellular location">
    <subcellularLocation>
        <location evidence="1">Nucleus</location>
    </subcellularLocation>
</comment>
<evidence type="ECO:0000259" key="5">
    <source>
        <dbReference type="PROSITE" id="PS50090"/>
    </source>
</evidence>
<dbReference type="SMART" id="SM01135">
    <property type="entry name" value="DIRP"/>
    <property type="match status" value="1"/>
</dbReference>
<dbReference type="Pfam" id="PF00249">
    <property type="entry name" value="Myb_DNA-binding"/>
    <property type="match status" value="1"/>
</dbReference>
<keyword evidence="2" id="KW-0539">Nucleus</keyword>
<dbReference type="GO" id="GO:0006357">
    <property type="term" value="P:regulation of transcription by RNA polymerase II"/>
    <property type="evidence" value="ECO:0007669"/>
    <property type="project" value="TreeGrafter"/>
</dbReference>
<dbReference type="EMBL" id="CM007383">
    <property type="protein sequence ID" value="ONK74777.1"/>
    <property type="molecule type" value="Genomic_DNA"/>
</dbReference>
<dbReference type="Gramene" id="ONK74777">
    <property type="protein sequence ID" value="ONK74777"/>
    <property type="gene ID" value="A4U43_C03F10040"/>
</dbReference>
<feature type="compositionally biased region" description="Basic residues" evidence="4">
    <location>
        <begin position="406"/>
        <end position="415"/>
    </location>
</feature>
<feature type="region of interest" description="Disordered" evidence="4">
    <location>
        <begin position="524"/>
        <end position="615"/>
    </location>
</feature>
<evidence type="ECO:0000256" key="3">
    <source>
        <dbReference type="SAM" id="Coils"/>
    </source>
</evidence>
<sequence length="1237" mass="137480">MTFVRVLSDEGFNNRRAPGARLESEEVLMASTRKSRGVNKRFAKINEEWTDKDATNANKNRPRKKKLSDMLGPQWSKEELERFYEAYRKHGKDWRKVSGTVRNRSSDMVEALYNMNKAYLSLPEGIATAAGLIAMMTDHYNILEGSDSEHESNDVARTSRRPQKRARGKYRLMSKGPDGPCPDLLQLQSASSSYACMSLLKRKRSGDLFPGSRPRAVGKRTPRIPVSSMYSKADADKMVSVGTHGSKCEVNTAADEGVHVAALALAEASQKGGSPQVSRTPGRRGEHLGRSPVYSGERKDADSEMDDSRSIGGFDEDYPEVSLGSREAENGDFTKDLSYLMDTGCASTYETHKKEKKLQGKQSKTARTKNDHFDDDKEACSGTEEGLNIRNAKDESEVELTDGKSARKSSRKRSRQLFSGDESTAFDALQTLADLSFHILLPSSTVDSESSIQVKDEKRNIDCDEKSIVPESMSATHVSDKSKVSERKVRARSTVVEVDAVTRKSAKHAKGIVPDAVMSTEINQQAGTSNNKFQKRKRKPLTGKVSKTEFESASQKSETQKIEAAVEEGRRSNKLKRFNQGTSMVKQGKSSKSQDRLSSGSTDLARGVSDLNEPNMQISTTNQVSLPTKVRSRRKLELQKALAGKESKPSEITGEDHSDSHSLRVNNRMLDSKERLLHGLSSRLLRRWCVFEWFYSAIDYPWFAKTEFVEYLNHVKLGHVPRLTRVEWGVIRSSLGKPRRLSRKFLQEEREKLEQYRESVRTHYTELRAGVKEGLPTDLARPLSVGQRVSACHPKTREIHDGSVLTVDRNRCRVQFDRPELGVEFVMDIDCMPLNPFENMPEALKSQNAGIYKFCDSLTDIKLEGQPKDWKIGLSTKSPPNESLEIADGSSYISSPNYPMNTLMKQAKGDTIDAIVQAKAAVNEVVVAAKQAMYNQPCTLAQIQAREADIKALAELARALDKKEALLIELRHMNEEVSGSQKGSSTITDLENFRKQYAVVLLQLRDANDQVASALLYMRQRNTYPGNSTPPWQKSIDGSAIPVAHQGSFNPLLLSQDSGSDVLEIVQSSRQKARSMVDVAVQATRGLKEGEDAFIRIGEALGLPSRNSNSRYIPSEPAHENSAYQDRPTSCKLEGAAGHTFSPKPNISNDGNEQQLPADMISNCVATLFMIQNCAERQYPPAEVAQVLDSAVTSLQPSCPQNLPVYREIETCMGIIKNQMLALIPTQSTCSAEASMV</sequence>
<proteinExistence type="predicted"/>
<feature type="region of interest" description="Disordered" evidence="4">
    <location>
        <begin position="640"/>
        <end position="661"/>
    </location>
</feature>
<reference evidence="7" key="1">
    <citation type="journal article" date="2017" name="Nat. Commun.">
        <title>The asparagus genome sheds light on the origin and evolution of a young Y chromosome.</title>
        <authorList>
            <person name="Harkess A."/>
            <person name="Zhou J."/>
            <person name="Xu C."/>
            <person name="Bowers J.E."/>
            <person name="Van der Hulst R."/>
            <person name="Ayyampalayam S."/>
            <person name="Mercati F."/>
            <person name="Riccardi P."/>
            <person name="McKain M.R."/>
            <person name="Kakrana A."/>
            <person name="Tang H."/>
            <person name="Ray J."/>
            <person name="Groenendijk J."/>
            <person name="Arikit S."/>
            <person name="Mathioni S.M."/>
            <person name="Nakano M."/>
            <person name="Shan H."/>
            <person name="Telgmann-Rauber A."/>
            <person name="Kanno A."/>
            <person name="Yue Z."/>
            <person name="Chen H."/>
            <person name="Li W."/>
            <person name="Chen Y."/>
            <person name="Xu X."/>
            <person name="Zhang Y."/>
            <person name="Luo S."/>
            <person name="Chen H."/>
            <person name="Gao J."/>
            <person name="Mao Z."/>
            <person name="Pires J.C."/>
            <person name="Luo M."/>
            <person name="Kudrna D."/>
            <person name="Wing R.A."/>
            <person name="Meyers B.C."/>
            <person name="Yi K."/>
            <person name="Kong H."/>
            <person name="Lavrijsen P."/>
            <person name="Sunseri F."/>
            <person name="Falavigna A."/>
            <person name="Ye Y."/>
            <person name="Leebens-Mack J.H."/>
            <person name="Chen G."/>
        </authorList>
    </citation>
    <scope>NUCLEOTIDE SEQUENCE [LARGE SCALE GENOMIC DNA]</scope>
    <source>
        <strain evidence="7">cv. DH0086</strain>
    </source>
</reference>
<feature type="compositionally biased region" description="Basic and acidic residues" evidence="4">
    <location>
        <begin position="368"/>
        <end position="379"/>
    </location>
</feature>
<dbReference type="Pfam" id="PF06584">
    <property type="entry name" value="DIRP"/>
    <property type="match status" value="1"/>
</dbReference>
<dbReference type="PANTHER" id="PTHR21689:SF2">
    <property type="entry name" value="PROTEIN LIN-9 HOMOLOG"/>
    <property type="match status" value="1"/>
</dbReference>
<dbReference type="OMA" id="DARCEPS"/>
<dbReference type="InterPro" id="IPR009057">
    <property type="entry name" value="Homeodomain-like_sf"/>
</dbReference>
<evidence type="ECO:0000313" key="6">
    <source>
        <dbReference type="EMBL" id="ONK74777.1"/>
    </source>
</evidence>
<keyword evidence="3" id="KW-0175">Coiled coil</keyword>
<dbReference type="GO" id="GO:0051726">
    <property type="term" value="P:regulation of cell cycle"/>
    <property type="evidence" value="ECO:0007669"/>
    <property type="project" value="TreeGrafter"/>
</dbReference>
<dbReference type="InterPro" id="IPR033471">
    <property type="entry name" value="DIRP"/>
</dbReference>
<gene>
    <name evidence="6" type="ORF">A4U43_C03F10040</name>
</gene>
<protein>
    <recommendedName>
        <fullName evidence="5">Myb-like domain-containing protein</fullName>
    </recommendedName>
</protein>
<feature type="compositionally biased region" description="Basic and acidic residues" evidence="4">
    <location>
        <begin position="296"/>
        <end position="309"/>
    </location>
</feature>
<feature type="region of interest" description="Disordered" evidence="4">
    <location>
        <begin position="145"/>
        <end position="177"/>
    </location>
</feature>